<dbReference type="AlphaFoldDB" id="A0A1I6TL30"/>
<dbReference type="Gene3D" id="1.20.144.10">
    <property type="entry name" value="Phosphatidic acid phosphatase type 2/haloperoxidase"/>
    <property type="match status" value="1"/>
</dbReference>
<keyword evidence="1" id="KW-0732">Signal</keyword>
<dbReference type="STRING" id="871741.SAMN05192570_0152"/>
<name>A0A1I6TL30_9CAUL</name>
<sequence>MIRRAAALAALALLTGCATPDGAARPTGVSVGYLPRERLEPLANSAVLPTGTSPAPAWLPPVAPGSDRWWLATAHAELRPPWATQHFDCALNTRLAERPRPALARMMGRLAADVVALARQRFAHTGAAQGSRPFEAIAGLEPCERATGPGRTAPSSPATGAMAAGTYGELFAVLVPEAAGAVRRTAREIGWSRAVCRMNWPTDVEAGLELGVRLFAAAAAQPDFATDLEAARAELAAARAEGLTSPACAAERRALGQWRAPPPRS</sequence>
<feature type="chain" id="PRO_5011527749" evidence="1">
    <location>
        <begin position="24"/>
        <end position="265"/>
    </location>
</feature>
<protein>
    <submittedName>
        <fullName evidence="2">Acid phosphatase (Class A)</fullName>
    </submittedName>
</protein>
<dbReference type="SUPFAM" id="SSF48317">
    <property type="entry name" value="Acid phosphatase/Vanadium-dependent haloperoxidase"/>
    <property type="match status" value="1"/>
</dbReference>
<proteinExistence type="predicted"/>
<dbReference type="EMBL" id="FOZV01000011">
    <property type="protein sequence ID" value="SFS89952.1"/>
    <property type="molecule type" value="Genomic_DNA"/>
</dbReference>
<feature type="signal peptide" evidence="1">
    <location>
        <begin position="1"/>
        <end position="23"/>
    </location>
</feature>
<keyword evidence="3" id="KW-1185">Reference proteome</keyword>
<reference evidence="3" key="1">
    <citation type="submission" date="2016-10" db="EMBL/GenBank/DDBJ databases">
        <authorList>
            <person name="Varghese N."/>
            <person name="Submissions S."/>
        </authorList>
    </citation>
    <scope>NUCLEOTIDE SEQUENCE [LARGE SCALE GENOMIC DNA]</scope>
    <source>
        <strain evidence="3">CGMCC 1.10683</strain>
    </source>
</reference>
<evidence type="ECO:0000256" key="1">
    <source>
        <dbReference type="SAM" id="SignalP"/>
    </source>
</evidence>
<dbReference type="Proteomes" id="UP000198788">
    <property type="component" value="Unassembled WGS sequence"/>
</dbReference>
<evidence type="ECO:0000313" key="3">
    <source>
        <dbReference type="Proteomes" id="UP000198788"/>
    </source>
</evidence>
<dbReference type="PROSITE" id="PS51257">
    <property type="entry name" value="PROKAR_LIPOPROTEIN"/>
    <property type="match status" value="1"/>
</dbReference>
<organism evidence="2 3">
    <name type="scientific">Brevundimonas viscosa</name>
    <dbReference type="NCBI Taxonomy" id="871741"/>
    <lineage>
        <taxon>Bacteria</taxon>
        <taxon>Pseudomonadati</taxon>
        <taxon>Pseudomonadota</taxon>
        <taxon>Alphaproteobacteria</taxon>
        <taxon>Caulobacterales</taxon>
        <taxon>Caulobacteraceae</taxon>
        <taxon>Brevundimonas</taxon>
    </lineage>
</organism>
<gene>
    <name evidence="2" type="ORF">SAMN05192570_0152</name>
</gene>
<dbReference type="InterPro" id="IPR036938">
    <property type="entry name" value="PAP2/HPO_sf"/>
</dbReference>
<evidence type="ECO:0000313" key="2">
    <source>
        <dbReference type="EMBL" id="SFS89952.1"/>
    </source>
</evidence>
<accession>A0A1I6TL30</accession>